<dbReference type="InterPro" id="IPR006059">
    <property type="entry name" value="SBP"/>
</dbReference>
<dbReference type="CDD" id="cd13580">
    <property type="entry name" value="PBP2_AlgQ_like_1"/>
    <property type="match status" value="1"/>
</dbReference>
<keyword evidence="2 6" id="KW-0732">Signal</keyword>
<protein>
    <submittedName>
        <fullName evidence="7">Extracellular solute-binding protein</fullName>
    </submittedName>
</protein>
<dbReference type="Gene3D" id="3.40.190.10">
    <property type="entry name" value="Periplasmic binding protein-like II"/>
    <property type="match status" value="2"/>
</dbReference>
<keyword evidence="3" id="KW-0472">Membrane</keyword>
<dbReference type="EMBL" id="VNFK01000008">
    <property type="protein sequence ID" value="TVU62468.1"/>
    <property type="molecule type" value="Genomic_DNA"/>
</dbReference>
<proteinExistence type="predicted"/>
<keyword evidence="5" id="KW-0449">Lipoprotein</keyword>
<dbReference type="OrthoDB" id="3225049at2"/>
<feature type="signal peptide" evidence="6">
    <location>
        <begin position="1"/>
        <end position="24"/>
    </location>
</feature>
<dbReference type="PANTHER" id="PTHR43649">
    <property type="entry name" value="ARABINOSE-BINDING PROTEIN-RELATED"/>
    <property type="match status" value="1"/>
</dbReference>
<keyword evidence="1" id="KW-1003">Cell membrane</keyword>
<dbReference type="SUPFAM" id="SSF53850">
    <property type="entry name" value="Periplasmic binding protein-like II"/>
    <property type="match status" value="1"/>
</dbReference>
<evidence type="ECO:0000313" key="8">
    <source>
        <dbReference type="Proteomes" id="UP000316500"/>
    </source>
</evidence>
<organism evidence="7 8">
    <name type="scientific">Paenarthrobacter nitroguajacolicus</name>
    <name type="common">Arthrobacter nitroguajacolicus</name>
    <dbReference type="NCBI Taxonomy" id="211146"/>
    <lineage>
        <taxon>Bacteria</taxon>
        <taxon>Bacillati</taxon>
        <taxon>Actinomycetota</taxon>
        <taxon>Actinomycetes</taxon>
        <taxon>Micrococcales</taxon>
        <taxon>Micrococcaceae</taxon>
        <taxon>Paenarthrobacter</taxon>
    </lineage>
</organism>
<dbReference type="PANTHER" id="PTHR43649:SF33">
    <property type="entry name" value="POLYGALACTURONAN_RHAMNOGALACTURONAN-BINDING PROTEIN YTCQ"/>
    <property type="match status" value="1"/>
</dbReference>
<dbReference type="RefSeq" id="WP_144650859.1">
    <property type="nucleotide sequence ID" value="NZ_VNFK01000008.1"/>
</dbReference>
<dbReference type="PROSITE" id="PS51257">
    <property type="entry name" value="PROKAR_LIPOPROTEIN"/>
    <property type="match status" value="1"/>
</dbReference>
<reference evidence="7 8" key="1">
    <citation type="submission" date="2019-07" db="EMBL/GenBank/DDBJ databases">
        <title>Diversity of Bacteria from Kongsfjorden, Arctic.</title>
        <authorList>
            <person name="Yu Y."/>
        </authorList>
    </citation>
    <scope>NUCLEOTIDE SEQUENCE [LARGE SCALE GENOMIC DNA]</scope>
    <source>
        <strain evidence="7 8">SM1928</strain>
    </source>
</reference>
<accession>A0A558H021</accession>
<comment type="caution">
    <text evidence="7">The sequence shown here is derived from an EMBL/GenBank/DDBJ whole genome shotgun (WGS) entry which is preliminary data.</text>
</comment>
<sequence>MIRRKPTLAAAVVVSAALALTACGGEAPASDLSSVKIMAPFLEAQPPTADGAVQKKLEELTGKDVNITWTPNASYEDKMNITLASSEIPHVLVVQGKTPGFVKNAEAGAFWDLTDKLKDYPNLKTTFPEVQQNASVNGKVYGVYRGRNPIRAAVMFRQDWLDKLGLKAPETTEDLYKVAKAFTEQDPDGNGQNDTYGITIPKWGALGTNSPYDMIETWYGAGNRWTERDGKLVPSFETEEFLEANRFIKKMVDEKLINPDFATFDGTKWNEPFFNGKGGMIVDVDSRVSVLINLFKQANPNDFENKVGFVGSLKGPDGELHAHPTDGYSGFLAVPKSSVKTEADLKNVLTFLDKLNSKEVAVLMNNGIEGVNFTVEEGLAATIKPETPEGKVVNTDIKSFAQLGTNVTGNNFYPVKQASEYEQKVFDDRVAVMAEDLKSAVYNPAAAFVSPTYVAKGAQLDNIVADARIKYLAGQTDEQGLKDAIKLWNTSGGDKVKEEINKLWQENKK</sequence>
<evidence type="ECO:0000256" key="3">
    <source>
        <dbReference type="ARBA" id="ARBA00023136"/>
    </source>
</evidence>
<evidence type="ECO:0000256" key="5">
    <source>
        <dbReference type="ARBA" id="ARBA00023288"/>
    </source>
</evidence>
<dbReference type="InterPro" id="IPR050490">
    <property type="entry name" value="Bact_solute-bd_prot1"/>
</dbReference>
<evidence type="ECO:0000313" key="7">
    <source>
        <dbReference type="EMBL" id="TVU62468.1"/>
    </source>
</evidence>
<evidence type="ECO:0000256" key="2">
    <source>
        <dbReference type="ARBA" id="ARBA00022729"/>
    </source>
</evidence>
<dbReference type="AlphaFoldDB" id="A0A558H021"/>
<dbReference type="Pfam" id="PF13416">
    <property type="entry name" value="SBP_bac_8"/>
    <property type="match status" value="1"/>
</dbReference>
<gene>
    <name evidence="7" type="ORF">FQP90_12600</name>
</gene>
<evidence type="ECO:0000256" key="6">
    <source>
        <dbReference type="SAM" id="SignalP"/>
    </source>
</evidence>
<name>A0A558H021_PAENT</name>
<feature type="chain" id="PRO_5039363267" evidence="6">
    <location>
        <begin position="25"/>
        <end position="509"/>
    </location>
</feature>
<evidence type="ECO:0000256" key="4">
    <source>
        <dbReference type="ARBA" id="ARBA00023139"/>
    </source>
</evidence>
<dbReference type="Proteomes" id="UP000316500">
    <property type="component" value="Unassembled WGS sequence"/>
</dbReference>
<keyword evidence="4" id="KW-0564">Palmitate</keyword>
<evidence type="ECO:0000256" key="1">
    <source>
        <dbReference type="ARBA" id="ARBA00022475"/>
    </source>
</evidence>